<evidence type="ECO:0000256" key="1">
    <source>
        <dbReference type="SAM" id="MobiDB-lite"/>
    </source>
</evidence>
<organism evidence="2 3">
    <name type="scientific">Amycolatopsis taiwanensis</name>
    <dbReference type="NCBI Taxonomy" id="342230"/>
    <lineage>
        <taxon>Bacteria</taxon>
        <taxon>Bacillati</taxon>
        <taxon>Actinomycetota</taxon>
        <taxon>Actinomycetes</taxon>
        <taxon>Pseudonocardiales</taxon>
        <taxon>Pseudonocardiaceae</taxon>
        <taxon>Amycolatopsis</taxon>
    </lineage>
</organism>
<reference evidence="2" key="1">
    <citation type="submission" date="2023-03" db="EMBL/GenBank/DDBJ databases">
        <title>Amycolatopsis taiwanensis NBRC 103393.</title>
        <authorList>
            <person name="Ichikawa N."/>
            <person name="Sato H."/>
            <person name="Tonouchi N."/>
        </authorList>
    </citation>
    <scope>NUCLEOTIDE SEQUENCE</scope>
    <source>
        <strain evidence="2">NBRC 103393</strain>
    </source>
</reference>
<proteinExistence type="predicted"/>
<dbReference type="RefSeq" id="WP_027944500.1">
    <property type="nucleotide sequence ID" value="NZ_BSTI01000031.1"/>
</dbReference>
<dbReference type="AlphaFoldDB" id="A0A9W6R903"/>
<evidence type="ECO:0000313" key="3">
    <source>
        <dbReference type="Proteomes" id="UP001165136"/>
    </source>
</evidence>
<evidence type="ECO:0000313" key="2">
    <source>
        <dbReference type="EMBL" id="GLY71113.1"/>
    </source>
</evidence>
<sequence length="136" mass="15695">MHRPLREWLTKRHQLWPHTPNRHVLLSLATAAGTEPVSDYFLSWHLSMQNVALERLRADRIVHEALAVNADPLHLVAAFKVCMQTAVEHRHRAQTPRRPDRGHTSRSEPVGRQRLASSHAPRHETGFTTSPMRFVR</sequence>
<comment type="caution">
    <text evidence="2">The sequence shown here is derived from an EMBL/GenBank/DDBJ whole genome shotgun (WGS) entry which is preliminary data.</text>
</comment>
<protein>
    <submittedName>
        <fullName evidence="2">Uncharacterized protein</fullName>
    </submittedName>
</protein>
<accession>A0A9W6R903</accession>
<dbReference type="Proteomes" id="UP001165136">
    <property type="component" value="Unassembled WGS sequence"/>
</dbReference>
<feature type="compositionally biased region" description="Polar residues" evidence="1">
    <location>
        <begin position="126"/>
        <end position="136"/>
    </location>
</feature>
<feature type="compositionally biased region" description="Basic and acidic residues" evidence="1">
    <location>
        <begin position="97"/>
        <end position="111"/>
    </location>
</feature>
<feature type="region of interest" description="Disordered" evidence="1">
    <location>
        <begin position="89"/>
        <end position="136"/>
    </location>
</feature>
<dbReference type="EMBL" id="BSTI01000031">
    <property type="protein sequence ID" value="GLY71113.1"/>
    <property type="molecule type" value="Genomic_DNA"/>
</dbReference>
<name>A0A9W6R903_9PSEU</name>
<gene>
    <name evidence="2" type="ORF">Atai01_77320</name>
</gene>
<keyword evidence="3" id="KW-1185">Reference proteome</keyword>